<comment type="caution">
    <text evidence="2">The sequence shown here is derived from an EMBL/GenBank/DDBJ whole genome shotgun (WGS) entry which is preliminary data.</text>
</comment>
<accession>A0A504YQA4</accession>
<evidence type="ECO:0000256" key="1">
    <source>
        <dbReference type="SAM" id="Coils"/>
    </source>
</evidence>
<sequence length="94" mass="10870">MFGLESVFPEEMCVPTEPQGKKCYNSIDLRKLAEENARLRSKVDSLSNALDEQKIGFERKCGAVEYELEEYRKTNKVLEAENKKRFAELVHQVS</sequence>
<name>A0A504YQA4_FASGI</name>
<feature type="coiled-coil region" evidence="1">
    <location>
        <begin position="29"/>
        <end position="88"/>
    </location>
</feature>
<gene>
    <name evidence="2" type="ORF">FGIG_12062</name>
</gene>
<keyword evidence="1" id="KW-0175">Coiled coil</keyword>
<reference evidence="2 3" key="1">
    <citation type="submission" date="2019-04" db="EMBL/GenBank/DDBJ databases">
        <title>Annotation for the trematode Fasciola gigantica.</title>
        <authorList>
            <person name="Choi Y.-J."/>
        </authorList>
    </citation>
    <scope>NUCLEOTIDE SEQUENCE [LARGE SCALE GENOMIC DNA]</scope>
    <source>
        <strain evidence="2">Uganda_cow_1</strain>
    </source>
</reference>
<keyword evidence="3" id="KW-1185">Reference proteome</keyword>
<dbReference type="Proteomes" id="UP000316759">
    <property type="component" value="Unassembled WGS sequence"/>
</dbReference>
<evidence type="ECO:0000313" key="2">
    <source>
        <dbReference type="EMBL" id="TPP62471.1"/>
    </source>
</evidence>
<proteinExistence type="predicted"/>
<evidence type="ECO:0000313" key="3">
    <source>
        <dbReference type="Proteomes" id="UP000316759"/>
    </source>
</evidence>
<dbReference type="AlphaFoldDB" id="A0A504YQA4"/>
<protein>
    <submittedName>
        <fullName evidence="2">Uncharacterized protein</fullName>
    </submittedName>
</protein>
<dbReference type="EMBL" id="SUNJ01006797">
    <property type="protein sequence ID" value="TPP62471.1"/>
    <property type="molecule type" value="Genomic_DNA"/>
</dbReference>
<organism evidence="2 3">
    <name type="scientific">Fasciola gigantica</name>
    <name type="common">Giant liver fluke</name>
    <dbReference type="NCBI Taxonomy" id="46835"/>
    <lineage>
        <taxon>Eukaryota</taxon>
        <taxon>Metazoa</taxon>
        <taxon>Spiralia</taxon>
        <taxon>Lophotrochozoa</taxon>
        <taxon>Platyhelminthes</taxon>
        <taxon>Trematoda</taxon>
        <taxon>Digenea</taxon>
        <taxon>Plagiorchiida</taxon>
        <taxon>Echinostomata</taxon>
        <taxon>Echinostomatoidea</taxon>
        <taxon>Fasciolidae</taxon>
        <taxon>Fasciola</taxon>
    </lineage>
</organism>